<dbReference type="PANTHER" id="PTHR11078:SF3">
    <property type="entry name" value="ANTITERMINATION NUSB DOMAIN-CONTAINING PROTEIN"/>
    <property type="match status" value="1"/>
</dbReference>
<dbReference type="GO" id="GO:0005829">
    <property type="term" value="C:cytosol"/>
    <property type="evidence" value="ECO:0007669"/>
    <property type="project" value="TreeGrafter"/>
</dbReference>
<dbReference type="OrthoDB" id="9797817at2"/>
<comment type="similarity">
    <text evidence="1 6">Belongs to the NusB family.</text>
</comment>
<comment type="caution">
    <text evidence="8">The sequence shown here is derived from an EMBL/GenBank/DDBJ whole genome shotgun (WGS) entry which is preliminary data.</text>
</comment>
<protein>
    <recommendedName>
        <fullName evidence="6">Transcription antitermination protein NusB</fullName>
    </recommendedName>
    <alternativeName>
        <fullName evidence="6">Antitermination factor NusB</fullName>
    </alternativeName>
</protein>
<evidence type="ECO:0000259" key="7">
    <source>
        <dbReference type="Pfam" id="PF01029"/>
    </source>
</evidence>
<reference evidence="8 9" key="1">
    <citation type="submission" date="2015-01" db="EMBL/GenBank/DDBJ databases">
        <title>Genome Sequence of Magnetospirillum magnetotacticum Strain MS-1.</title>
        <authorList>
            <person name="Marinov G.K."/>
            <person name="Smalley M.D."/>
            <person name="DeSalvo G."/>
        </authorList>
    </citation>
    <scope>NUCLEOTIDE SEQUENCE [LARGE SCALE GENOMIC DNA]</scope>
    <source>
        <strain evidence="8 9">MS-1</strain>
    </source>
</reference>
<dbReference type="GO" id="GO:0031564">
    <property type="term" value="P:transcription antitermination"/>
    <property type="evidence" value="ECO:0007669"/>
    <property type="project" value="UniProtKB-KW"/>
</dbReference>
<dbReference type="InterPro" id="IPR035926">
    <property type="entry name" value="NusB-like_sf"/>
</dbReference>
<evidence type="ECO:0000256" key="1">
    <source>
        <dbReference type="ARBA" id="ARBA00005952"/>
    </source>
</evidence>
<feature type="domain" description="NusB/RsmB/TIM44" evidence="7">
    <location>
        <begin position="13"/>
        <end position="144"/>
    </location>
</feature>
<keyword evidence="2 6" id="KW-0889">Transcription antitermination</keyword>
<evidence type="ECO:0000256" key="6">
    <source>
        <dbReference type="HAMAP-Rule" id="MF_00073"/>
    </source>
</evidence>
<dbReference type="AlphaFoldDB" id="A0A0C2YG91"/>
<dbReference type="Pfam" id="PF01029">
    <property type="entry name" value="NusB"/>
    <property type="match status" value="1"/>
</dbReference>
<evidence type="ECO:0000256" key="2">
    <source>
        <dbReference type="ARBA" id="ARBA00022814"/>
    </source>
</evidence>
<keyword evidence="4 6" id="KW-0805">Transcription regulation</keyword>
<dbReference type="EMBL" id="JXSL01000027">
    <property type="protein sequence ID" value="KIL98789.1"/>
    <property type="molecule type" value="Genomic_DNA"/>
</dbReference>
<evidence type="ECO:0000256" key="4">
    <source>
        <dbReference type="ARBA" id="ARBA00023015"/>
    </source>
</evidence>
<dbReference type="Proteomes" id="UP000031971">
    <property type="component" value="Unassembled WGS sequence"/>
</dbReference>
<dbReference type="PANTHER" id="PTHR11078">
    <property type="entry name" value="N UTILIZATION SUBSTANCE PROTEIN B-RELATED"/>
    <property type="match status" value="1"/>
</dbReference>
<proteinExistence type="inferred from homology"/>
<dbReference type="GO" id="GO:0006353">
    <property type="term" value="P:DNA-templated transcription termination"/>
    <property type="evidence" value="ECO:0007669"/>
    <property type="project" value="UniProtKB-UniRule"/>
</dbReference>
<evidence type="ECO:0000313" key="8">
    <source>
        <dbReference type="EMBL" id="KIL98789.1"/>
    </source>
</evidence>
<organism evidence="8 9">
    <name type="scientific">Paramagnetospirillum magnetotacticum MS-1</name>
    <dbReference type="NCBI Taxonomy" id="272627"/>
    <lineage>
        <taxon>Bacteria</taxon>
        <taxon>Pseudomonadati</taxon>
        <taxon>Pseudomonadota</taxon>
        <taxon>Alphaproteobacteria</taxon>
        <taxon>Rhodospirillales</taxon>
        <taxon>Magnetospirillaceae</taxon>
        <taxon>Paramagnetospirillum</taxon>
    </lineage>
</organism>
<evidence type="ECO:0000256" key="5">
    <source>
        <dbReference type="ARBA" id="ARBA00023163"/>
    </source>
</evidence>
<comment type="function">
    <text evidence="6">Involved in transcription antitermination. Required for transcription of ribosomal RNA (rRNA) genes. Binds specifically to the boxA antiterminator sequence of the ribosomal RNA (rrn) operons.</text>
</comment>
<dbReference type="InterPro" id="IPR006027">
    <property type="entry name" value="NusB_RsmB_TIM44"/>
</dbReference>
<evidence type="ECO:0000313" key="9">
    <source>
        <dbReference type="Proteomes" id="UP000031971"/>
    </source>
</evidence>
<dbReference type="InterPro" id="IPR011605">
    <property type="entry name" value="NusB_fam"/>
</dbReference>
<accession>A0A0C2YG91</accession>
<keyword evidence="5 6" id="KW-0804">Transcription</keyword>
<gene>
    <name evidence="6" type="primary">nusB</name>
    <name evidence="8" type="ORF">CCC_02239</name>
</gene>
<dbReference type="NCBIfam" id="TIGR01951">
    <property type="entry name" value="nusB"/>
    <property type="match status" value="1"/>
</dbReference>
<dbReference type="Gene3D" id="1.10.940.10">
    <property type="entry name" value="NusB-like"/>
    <property type="match status" value="1"/>
</dbReference>
<dbReference type="HAMAP" id="MF_00073">
    <property type="entry name" value="NusB"/>
    <property type="match status" value="1"/>
</dbReference>
<sequence>MNTSNPSVAKRSAARLAAVQVLYQMEMTGTDCERALQDAKDRRAAEPKGRMADPDSSLLNQVVRGVSAQLEDIDRHVGGALSGDWTVERLEAVLRAIIRGGAWELSARPQTPARVCISEWVDVAHAFYSGPEPGLVNAVLDHLAQTLRGGEMGKGG</sequence>
<name>A0A0C2YG91_PARME</name>
<evidence type="ECO:0000256" key="3">
    <source>
        <dbReference type="ARBA" id="ARBA00022884"/>
    </source>
</evidence>
<dbReference type="SUPFAM" id="SSF48013">
    <property type="entry name" value="NusB-like"/>
    <property type="match status" value="1"/>
</dbReference>
<keyword evidence="3 6" id="KW-0694">RNA-binding</keyword>
<dbReference type="RefSeq" id="WP_009869115.1">
    <property type="nucleotide sequence ID" value="NZ_JXSL01000027.1"/>
</dbReference>
<dbReference type="STRING" id="272627.CCC_02239"/>
<keyword evidence="9" id="KW-1185">Reference proteome</keyword>
<dbReference type="GO" id="GO:0003723">
    <property type="term" value="F:RNA binding"/>
    <property type="evidence" value="ECO:0007669"/>
    <property type="project" value="UniProtKB-UniRule"/>
</dbReference>